<evidence type="ECO:0000313" key="4">
    <source>
        <dbReference type="EMBL" id="PXY35895.1"/>
    </source>
</evidence>
<organism evidence="4 5">
    <name type="scientific">Prauserella flavalba</name>
    <dbReference type="NCBI Taxonomy" id="1477506"/>
    <lineage>
        <taxon>Bacteria</taxon>
        <taxon>Bacillati</taxon>
        <taxon>Actinomycetota</taxon>
        <taxon>Actinomycetes</taxon>
        <taxon>Pseudonocardiales</taxon>
        <taxon>Pseudonocardiaceae</taxon>
        <taxon>Prauserella</taxon>
    </lineage>
</organism>
<dbReference type="Pfam" id="PF08223">
    <property type="entry name" value="PaaX_C"/>
    <property type="match status" value="1"/>
</dbReference>
<dbReference type="InterPro" id="IPR036388">
    <property type="entry name" value="WH-like_DNA-bd_sf"/>
</dbReference>
<dbReference type="PANTHER" id="PTHR30319">
    <property type="entry name" value="PHENYLACETIC ACID REGULATOR-RELATED TRANSCRIPTIONAL REPRESSOR"/>
    <property type="match status" value="1"/>
</dbReference>
<name>A0A318M039_9PSEU</name>
<dbReference type="PANTHER" id="PTHR30319:SF1">
    <property type="entry name" value="TRANSCRIPTIONAL REPRESSOR PAAX"/>
    <property type="match status" value="1"/>
</dbReference>
<dbReference type="Proteomes" id="UP000247892">
    <property type="component" value="Unassembled WGS sequence"/>
</dbReference>
<comment type="caution">
    <text evidence="4">The sequence shown here is derived from an EMBL/GenBank/DDBJ whole genome shotgun (WGS) entry which is preliminary data.</text>
</comment>
<gene>
    <name evidence="4" type="ORF">BA062_10535</name>
</gene>
<feature type="domain" description="Transcriptional repressor PaaX-like central Cas2-like" evidence="3">
    <location>
        <begin position="106"/>
        <end position="177"/>
    </location>
</feature>
<dbReference type="AlphaFoldDB" id="A0A318M039"/>
<dbReference type="InterPro" id="IPR048846">
    <property type="entry name" value="PaaX-like_central"/>
</dbReference>
<dbReference type="EMBL" id="MASU01000005">
    <property type="protein sequence ID" value="PXY35895.1"/>
    <property type="molecule type" value="Genomic_DNA"/>
</dbReference>
<dbReference type="InterPro" id="IPR012906">
    <property type="entry name" value="PaaX-like_N"/>
</dbReference>
<proteinExistence type="predicted"/>
<evidence type="ECO:0000259" key="3">
    <source>
        <dbReference type="Pfam" id="PF20803"/>
    </source>
</evidence>
<protein>
    <submittedName>
        <fullName evidence="4">PaaX family transcriptional regulator</fullName>
    </submittedName>
</protein>
<dbReference type="Pfam" id="PF20803">
    <property type="entry name" value="PaaX_M"/>
    <property type="match status" value="1"/>
</dbReference>
<dbReference type="OrthoDB" id="2270427at2"/>
<evidence type="ECO:0000259" key="2">
    <source>
        <dbReference type="Pfam" id="PF08223"/>
    </source>
</evidence>
<evidence type="ECO:0000313" key="5">
    <source>
        <dbReference type="Proteomes" id="UP000247892"/>
    </source>
</evidence>
<sequence length="335" mass="37446">MTTDPSRAELPRPQNGAEPQLLLTSLLGDFWYWRDEHIPATALVRLLADFDVTSDGARAAMRRLAARGLLAVSRSGRTTAYGIPARTSEVIIERTHRMLTFGASAPEWDGRWTVVAFSVPEQDRGVRTTLRSRLRVLHFAALYDGVWVSPHDRAREVLDMLGELGVRTATVLRSEEVPGVPERGSPRSAFDLAPLAKEYRAFAERYEPLLESLDAGLIGPAQALRARTELRVDWRQFPETDPDLPSELLPEGWDRPRAQRVFVEIYDRLGPLAEIRFRQILGSVAPGLVDFASHHDSATVARLYASLGDRRAHGDTPFEQAAQARRLAEAARRRG</sequence>
<accession>A0A318M039</accession>
<dbReference type="Gene3D" id="1.20.58.1460">
    <property type="match status" value="1"/>
</dbReference>
<dbReference type="RefSeq" id="WP_110335900.1">
    <property type="nucleotide sequence ID" value="NZ_JBHVKT010000016.1"/>
</dbReference>
<dbReference type="GO" id="GO:0006351">
    <property type="term" value="P:DNA-templated transcription"/>
    <property type="evidence" value="ECO:0007669"/>
    <property type="project" value="TreeGrafter"/>
</dbReference>
<reference evidence="4 5" key="1">
    <citation type="submission" date="2016-07" db="EMBL/GenBank/DDBJ databases">
        <title>Draft genome sequence of Prauserella sp. YIM 121212, isolated from alkaline soil.</title>
        <authorList>
            <person name="Ruckert C."/>
            <person name="Albersmeier A."/>
            <person name="Jiang C.-L."/>
            <person name="Jiang Y."/>
            <person name="Kalinowski J."/>
            <person name="Schneider O."/>
            <person name="Winkler A."/>
            <person name="Zotchev S.B."/>
        </authorList>
    </citation>
    <scope>NUCLEOTIDE SEQUENCE [LARGE SCALE GENOMIC DNA]</scope>
    <source>
        <strain evidence="4 5">YIM 121212</strain>
    </source>
</reference>
<dbReference type="Gene3D" id="1.10.10.10">
    <property type="entry name" value="Winged helix-like DNA-binding domain superfamily/Winged helix DNA-binding domain"/>
    <property type="match status" value="1"/>
</dbReference>
<feature type="domain" description="Transcriptional repressor PaaX-like C-terminal" evidence="2">
    <location>
        <begin position="190"/>
        <end position="274"/>
    </location>
</feature>
<keyword evidence="5" id="KW-1185">Reference proteome</keyword>
<evidence type="ECO:0000259" key="1">
    <source>
        <dbReference type="Pfam" id="PF07848"/>
    </source>
</evidence>
<dbReference type="Pfam" id="PF07848">
    <property type="entry name" value="PaaX"/>
    <property type="match status" value="1"/>
</dbReference>
<dbReference type="InterPro" id="IPR013225">
    <property type="entry name" value="PaaX_C"/>
</dbReference>
<feature type="domain" description="Transcriptional repressor PaaX-like N-terminal" evidence="1">
    <location>
        <begin position="22"/>
        <end position="82"/>
    </location>
</feature>
<dbReference type="Gene3D" id="3.30.70.2650">
    <property type="match status" value="1"/>
</dbReference>